<reference evidence="10" key="1">
    <citation type="submission" date="2022-08" db="EMBL/GenBank/DDBJ databases">
        <title>Draft genome sequencing of Roseisolibacter agri AW1220.</title>
        <authorList>
            <person name="Tobiishi Y."/>
            <person name="Tonouchi A."/>
        </authorList>
    </citation>
    <scope>NUCLEOTIDE SEQUENCE</scope>
    <source>
        <strain evidence="10">AW1220</strain>
    </source>
</reference>
<evidence type="ECO:0000256" key="8">
    <source>
        <dbReference type="SAM" id="Phobius"/>
    </source>
</evidence>
<dbReference type="EC" id="2.7.11.1" evidence="1"/>
<dbReference type="InterPro" id="IPR000719">
    <property type="entry name" value="Prot_kinase_dom"/>
</dbReference>
<evidence type="ECO:0000256" key="1">
    <source>
        <dbReference type="ARBA" id="ARBA00012513"/>
    </source>
</evidence>
<dbReference type="GO" id="GO:0004674">
    <property type="term" value="F:protein serine/threonine kinase activity"/>
    <property type="evidence" value="ECO:0007669"/>
    <property type="project" value="UniProtKB-KW"/>
</dbReference>
<keyword evidence="11" id="KW-1185">Reference proteome</keyword>
<organism evidence="10 11">
    <name type="scientific">Roseisolibacter agri</name>
    <dbReference type="NCBI Taxonomy" id="2014610"/>
    <lineage>
        <taxon>Bacteria</taxon>
        <taxon>Pseudomonadati</taxon>
        <taxon>Gemmatimonadota</taxon>
        <taxon>Gemmatimonadia</taxon>
        <taxon>Gemmatimonadales</taxon>
        <taxon>Gemmatimonadaceae</taxon>
        <taxon>Roseisolibacter</taxon>
    </lineage>
</organism>
<feature type="transmembrane region" description="Helical" evidence="8">
    <location>
        <begin position="431"/>
        <end position="450"/>
    </location>
</feature>
<keyword evidence="8" id="KW-0812">Transmembrane</keyword>
<evidence type="ECO:0000259" key="9">
    <source>
        <dbReference type="PROSITE" id="PS50011"/>
    </source>
</evidence>
<dbReference type="PANTHER" id="PTHR43289:SF6">
    <property type="entry name" value="SERINE_THREONINE-PROTEIN KINASE NEKL-3"/>
    <property type="match status" value="1"/>
</dbReference>
<dbReference type="PROSITE" id="PS00108">
    <property type="entry name" value="PROTEIN_KINASE_ST"/>
    <property type="match status" value="1"/>
</dbReference>
<keyword evidence="6 7" id="KW-0067">ATP-binding</keyword>
<dbReference type="CDD" id="cd14014">
    <property type="entry name" value="STKc_PknB_like"/>
    <property type="match status" value="1"/>
</dbReference>
<dbReference type="InterPro" id="IPR017441">
    <property type="entry name" value="Protein_kinase_ATP_BS"/>
</dbReference>
<keyword evidence="5" id="KW-0418">Kinase</keyword>
<keyword evidence="4 7" id="KW-0547">Nucleotide-binding</keyword>
<sequence>MPPTALPPIDPELHALEAAVRGRFALERELGRGGMGIVVLARDLSLDRPVAIKLLPEALARQPHLRERFLREARTAAGLSHPNVVPIHAVEAHGDVVFFVMGFVDGETLARRVARGGPLPAAEATRVLRDVAWALAYAHGRGVIHRDVKPDNILLDRGSGRALVTDFGIARVEDAPSSLTLDGHVMGTAQFMSPEQAAGEALDGRSDLYALGAVGFVALTGRPPFEARTVAALLAMQLMQDPPPVASLRPEVPARLAAIVDRCLAKRPDDRFPSAEALAAALDEAGGTPPVVAPQVRNFVRLAQQSTMMLGTMAPLILATAAQSNARAAASLVAIVAALLAVGADLARRARHLILQGFGAGDVVRAFLLEEDARADEVAALYHGESRAQLRRTRTVAAVVAAVGVGLWLLATVAARTAFAVGTWERNALRWGALLPLLVGVIAFVVAMNSSERAERRAGRLAGRLWRSGFTLWFFRLAGWGLDRPRASDVVRPSDARDDAALPDTAVARHPELPRLLRDAGDLARALAEREARIERVLVESGAARDGDAPAGGPTTRAQLVSRRVSLVADLRGSLDDARARRADVVAASENLRIQLARVRAGLASADDLAPDLAELEALVRAGAPPDANA</sequence>
<evidence type="ECO:0000256" key="6">
    <source>
        <dbReference type="ARBA" id="ARBA00022840"/>
    </source>
</evidence>
<feature type="binding site" evidence="7">
    <location>
        <position position="53"/>
    </location>
    <ligand>
        <name>ATP</name>
        <dbReference type="ChEBI" id="CHEBI:30616"/>
    </ligand>
</feature>
<dbReference type="RefSeq" id="WP_284350903.1">
    <property type="nucleotide sequence ID" value="NZ_BRXS01000004.1"/>
</dbReference>
<dbReference type="EMBL" id="BRXS01000004">
    <property type="protein sequence ID" value="GLC26453.1"/>
    <property type="molecule type" value="Genomic_DNA"/>
</dbReference>
<evidence type="ECO:0000313" key="11">
    <source>
        <dbReference type="Proteomes" id="UP001161325"/>
    </source>
</evidence>
<comment type="caution">
    <text evidence="10">The sequence shown here is derived from an EMBL/GenBank/DDBJ whole genome shotgun (WGS) entry which is preliminary data.</text>
</comment>
<keyword evidence="2" id="KW-0723">Serine/threonine-protein kinase</keyword>
<evidence type="ECO:0000256" key="4">
    <source>
        <dbReference type="ARBA" id="ARBA00022741"/>
    </source>
</evidence>
<name>A0AA37QIJ4_9BACT</name>
<keyword evidence="8" id="KW-1133">Transmembrane helix</keyword>
<evidence type="ECO:0000256" key="3">
    <source>
        <dbReference type="ARBA" id="ARBA00022679"/>
    </source>
</evidence>
<dbReference type="Gene3D" id="1.10.510.10">
    <property type="entry name" value="Transferase(Phosphotransferase) domain 1"/>
    <property type="match status" value="1"/>
</dbReference>
<dbReference type="InterPro" id="IPR011009">
    <property type="entry name" value="Kinase-like_dom_sf"/>
</dbReference>
<keyword evidence="8" id="KW-0472">Membrane</keyword>
<dbReference type="Gene3D" id="3.30.200.20">
    <property type="entry name" value="Phosphorylase Kinase, domain 1"/>
    <property type="match status" value="1"/>
</dbReference>
<keyword evidence="3" id="KW-0808">Transferase</keyword>
<evidence type="ECO:0000256" key="7">
    <source>
        <dbReference type="PROSITE-ProRule" id="PRU10141"/>
    </source>
</evidence>
<evidence type="ECO:0000256" key="2">
    <source>
        <dbReference type="ARBA" id="ARBA00022527"/>
    </source>
</evidence>
<dbReference type="InterPro" id="IPR008271">
    <property type="entry name" value="Ser/Thr_kinase_AS"/>
</dbReference>
<dbReference type="PANTHER" id="PTHR43289">
    <property type="entry name" value="MITOGEN-ACTIVATED PROTEIN KINASE KINASE KINASE 20-RELATED"/>
    <property type="match status" value="1"/>
</dbReference>
<feature type="transmembrane region" description="Helical" evidence="8">
    <location>
        <begin position="328"/>
        <end position="347"/>
    </location>
</feature>
<protein>
    <recommendedName>
        <fullName evidence="1">non-specific serine/threonine protein kinase</fullName>
        <ecNumber evidence="1">2.7.11.1</ecNumber>
    </recommendedName>
</protein>
<dbReference type="SUPFAM" id="SSF56112">
    <property type="entry name" value="Protein kinase-like (PK-like)"/>
    <property type="match status" value="1"/>
</dbReference>
<dbReference type="FunFam" id="1.10.510.10:FF:000021">
    <property type="entry name" value="Serine/threonine protein kinase"/>
    <property type="match status" value="1"/>
</dbReference>
<dbReference type="Pfam" id="PF00069">
    <property type="entry name" value="Pkinase"/>
    <property type="match status" value="1"/>
</dbReference>
<evidence type="ECO:0000256" key="5">
    <source>
        <dbReference type="ARBA" id="ARBA00022777"/>
    </source>
</evidence>
<dbReference type="GO" id="GO:0005524">
    <property type="term" value="F:ATP binding"/>
    <property type="evidence" value="ECO:0007669"/>
    <property type="project" value="UniProtKB-UniRule"/>
</dbReference>
<feature type="transmembrane region" description="Helical" evidence="8">
    <location>
        <begin position="396"/>
        <end position="419"/>
    </location>
</feature>
<accession>A0AA37QIJ4</accession>
<feature type="domain" description="Protein kinase" evidence="9">
    <location>
        <begin position="24"/>
        <end position="292"/>
    </location>
</feature>
<proteinExistence type="predicted"/>
<dbReference type="SMART" id="SM00220">
    <property type="entry name" value="S_TKc"/>
    <property type="match status" value="1"/>
</dbReference>
<dbReference type="PROSITE" id="PS50011">
    <property type="entry name" value="PROTEIN_KINASE_DOM"/>
    <property type="match status" value="1"/>
</dbReference>
<gene>
    <name evidence="10" type="ORF">rosag_29660</name>
</gene>
<dbReference type="AlphaFoldDB" id="A0AA37QIJ4"/>
<evidence type="ECO:0000313" key="10">
    <source>
        <dbReference type="EMBL" id="GLC26453.1"/>
    </source>
</evidence>
<dbReference type="Proteomes" id="UP001161325">
    <property type="component" value="Unassembled WGS sequence"/>
</dbReference>
<dbReference type="PROSITE" id="PS00107">
    <property type="entry name" value="PROTEIN_KINASE_ATP"/>
    <property type="match status" value="1"/>
</dbReference>